<dbReference type="Pfam" id="PF02638">
    <property type="entry name" value="GHL10"/>
    <property type="match status" value="1"/>
</dbReference>
<evidence type="ECO:0000313" key="4">
    <source>
        <dbReference type="Proteomes" id="UP001165366"/>
    </source>
</evidence>
<keyword evidence="1" id="KW-0732">Signal</keyword>
<dbReference type="InterPro" id="IPR052177">
    <property type="entry name" value="Divisome_Glycosyl_Hydrolase"/>
</dbReference>
<dbReference type="PANTHER" id="PTHR43405">
    <property type="entry name" value="GLYCOSYL HYDROLASE DIGH"/>
    <property type="match status" value="1"/>
</dbReference>
<dbReference type="RefSeq" id="WP_237854946.1">
    <property type="nucleotide sequence ID" value="NZ_JAKLWS010000018.1"/>
</dbReference>
<reference evidence="3" key="2">
    <citation type="submission" date="2024-05" db="EMBL/GenBank/DDBJ databases">
        <title>Rhodohalobacter halophilus gen. nov., sp. nov., a moderately halophilic member of the family Balneolaceae.</title>
        <authorList>
            <person name="Xia J."/>
        </authorList>
    </citation>
    <scope>NUCLEOTIDE SEQUENCE</scope>
    <source>
        <strain evidence="3">WB101</strain>
    </source>
</reference>
<reference evidence="3" key="1">
    <citation type="submission" date="2022-01" db="EMBL/GenBank/DDBJ databases">
        <authorList>
            <person name="Wang Y."/>
        </authorList>
    </citation>
    <scope>NUCLEOTIDE SEQUENCE</scope>
    <source>
        <strain evidence="3">WB101</strain>
    </source>
</reference>
<dbReference type="Proteomes" id="UP001165366">
    <property type="component" value="Unassembled WGS sequence"/>
</dbReference>
<proteinExistence type="predicted"/>
<evidence type="ECO:0000256" key="1">
    <source>
        <dbReference type="ARBA" id="ARBA00022729"/>
    </source>
</evidence>
<evidence type="ECO:0000313" key="3">
    <source>
        <dbReference type="EMBL" id="MCG2589586.1"/>
    </source>
</evidence>
<comment type="caution">
    <text evidence="3">The sequence shown here is derived from an EMBL/GenBank/DDBJ whole genome shotgun (WGS) entry which is preliminary data.</text>
</comment>
<protein>
    <submittedName>
        <fullName evidence="3">Family 10 glycosylhydrolase</fullName>
    </submittedName>
</protein>
<sequence>MNRKSFLKKIGTGTVGLTALQSMPFQVTNAFQGRTWDSRNYAWISNHNGTDDELRARLELMKNAGLDGILPSGNYEKWIQLAEEFELDVHAWFVTLQRGGDDWLIENHPEWFMVNRNGESSVTDPAYVDYYKWLCPTRPEAQEYILNKVDEILKLSEIKSVHLDYIRYPDVILPIQLQPGYGIVQDKEYPQYDYCFCDACRNKYENLYDKDPMDLENPTEDDTFSQFRYNQVTHLVNQVAMKVHDNGIKLTAAVFPTPDIARSLVRQNWPVWNLDAVFPMQYNHFYHKPVSWIGQAAAEARRELPATTEMFSGLYVPEMTPIEVSQAYEFAMENGANGICIFPDHSMTQEHWDYLSRVLQKG</sequence>
<organism evidence="3 4">
    <name type="scientific">Rhodohalobacter sulfatireducens</name>
    <dbReference type="NCBI Taxonomy" id="2911366"/>
    <lineage>
        <taxon>Bacteria</taxon>
        <taxon>Pseudomonadati</taxon>
        <taxon>Balneolota</taxon>
        <taxon>Balneolia</taxon>
        <taxon>Balneolales</taxon>
        <taxon>Balneolaceae</taxon>
        <taxon>Rhodohalobacter</taxon>
    </lineage>
</organism>
<dbReference type="InterPro" id="IPR003790">
    <property type="entry name" value="GHL10"/>
</dbReference>
<dbReference type="EMBL" id="JAKLWS010000018">
    <property type="protein sequence ID" value="MCG2589586.1"/>
    <property type="molecule type" value="Genomic_DNA"/>
</dbReference>
<evidence type="ECO:0000259" key="2">
    <source>
        <dbReference type="Pfam" id="PF02638"/>
    </source>
</evidence>
<dbReference type="SUPFAM" id="SSF51445">
    <property type="entry name" value="(Trans)glycosidases"/>
    <property type="match status" value="1"/>
</dbReference>
<gene>
    <name evidence="3" type="ORF">L6773_13485</name>
</gene>
<dbReference type="PANTHER" id="PTHR43405:SF1">
    <property type="entry name" value="GLYCOSYL HYDROLASE DIGH"/>
    <property type="match status" value="1"/>
</dbReference>
<accession>A0ABS9KFF2</accession>
<dbReference type="Gene3D" id="3.20.20.80">
    <property type="entry name" value="Glycosidases"/>
    <property type="match status" value="1"/>
</dbReference>
<name>A0ABS9KFF2_9BACT</name>
<feature type="domain" description="Glycosyl hydrolase-like 10" evidence="2">
    <location>
        <begin position="78"/>
        <end position="295"/>
    </location>
</feature>
<dbReference type="InterPro" id="IPR017853">
    <property type="entry name" value="GH"/>
</dbReference>
<keyword evidence="4" id="KW-1185">Reference proteome</keyword>